<dbReference type="GO" id="GO:0005737">
    <property type="term" value="C:cytoplasm"/>
    <property type="evidence" value="ECO:0007669"/>
    <property type="project" value="UniProtKB-SubCell"/>
</dbReference>
<keyword evidence="4" id="KW-0802">TPR repeat</keyword>
<dbReference type="InterPro" id="IPR002151">
    <property type="entry name" value="Kinesin_light"/>
</dbReference>
<name>A0AAE0IK34_9PEZI</name>
<dbReference type="EMBL" id="JAUEDM010000002">
    <property type="protein sequence ID" value="KAK3326587.1"/>
    <property type="molecule type" value="Genomic_DNA"/>
</dbReference>
<dbReference type="PANTHER" id="PTHR45783">
    <property type="entry name" value="KINESIN LIGHT CHAIN"/>
    <property type="match status" value="1"/>
</dbReference>
<keyword evidence="6" id="KW-1185">Reference proteome</keyword>
<dbReference type="InterPro" id="IPR011990">
    <property type="entry name" value="TPR-like_helical_dom_sf"/>
</dbReference>
<comment type="caution">
    <text evidence="5">The sequence shown here is derived from an EMBL/GenBank/DDBJ whole genome shotgun (WGS) entry which is preliminary data.</text>
</comment>
<organism evidence="5 6">
    <name type="scientific">Apodospora peruviana</name>
    <dbReference type="NCBI Taxonomy" id="516989"/>
    <lineage>
        <taxon>Eukaryota</taxon>
        <taxon>Fungi</taxon>
        <taxon>Dikarya</taxon>
        <taxon>Ascomycota</taxon>
        <taxon>Pezizomycotina</taxon>
        <taxon>Sordariomycetes</taxon>
        <taxon>Sordariomycetidae</taxon>
        <taxon>Sordariales</taxon>
        <taxon>Lasiosphaeriaceae</taxon>
        <taxon>Apodospora</taxon>
    </lineage>
</organism>
<sequence>MHRLVQLVPRAWLSMKGSKRDFAEKALLVVSEVYPHNEVFGNWPVCGAYLAHAYSVLKLERTESKYVEISKATLCHSISAFLYHDVEDLKAAEKFLLQAVELRTSVLGERSLDTIERIRLLAIVNLDQGRMKEAELSQVQSAELAADVLGKEHRTTLKIQHDLALCYLHQGRREKAELLQRHYGKKMICYWNSVPPSVIYSICKIS</sequence>
<dbReference type="SUPFAM" id="SSF48452">
    <property type="entry name" value="TPR-like"/>
    <property type="match status" value="1"/>
</dbReference>
<dbReference type="Pfam" id="PF13424">
    <property type="entry name" value="TPR_12"/>
    <property type="match status" value="1"/>
</dbReference>
<evidence type="ECO:0000256" key="2">
    <source>
        <dbReference type="ARBA" id="ARBA00022490"/>
    </source>
</evidence>
<comment type="subcellular location">
    <subcellularLocation>
        <location evidence="1">Cytoplasm</location>
    </subcellularLocation>
</comment>
<dbReference type="GO" id="GO:0019894">
    <property type="term" value="F:kinesin binding"/>
    <property type="evidence" value="ECO:0007669"/>
    <property type="project" value="TreeGrafter"/>
</dbReference>
<dbReference type="GO" id="GO:0005871">
    <property type="term" value="C:kinesin complex"/>
    <property type="evidence" value="ECO:0007669"/>
    <property type="project" value="InterPro"/>
</dbReference>
<dbReference type="Pfam" id="PF13374">
    <property type="entry name" value="TPR_10"/>
    <property type="match status" value="1"/>
</dbReference>
<keyword evidence="2" id="KW-0963">Cytoplasm</keyword>
<dbReference type="Gene3D" id="1.25.40.10">
    <property type="entry name" value="Tetratricopeptide repeat domain"/>
    <property type="match status" value="1"/>
</dbReference>
<dbReference type="GO" id="GO:0007018">
    <property type="term" value="P:microtubule-based movement"/>
    <property type="evidence" value="ECO:0007669"/>
    <property type="project" value="TreeGrafter"/>
</dbReference>
<evidence type="ECO:0000256" key="3">
    <source>
        <dbReference type="ARBA" id="ARBA00022737"/>
    </source>
</evidence>
<evidence type="ECO:0000256" key="4">
    <source>
        <dbReference type="ARBA" id="ARBA00022803"/>
    </source>
</evidence>
<reference evidence="5" key="2">
    <citation type="submission" date="2023-06" db="EMBL/GenBank/DDBJ databases">
        <authorList>
            <consortium name="Lawrence Berkeley National Laboratory"/>
            <person name="Haridas S."/>
            <person name="Hensen N."/>
            <person name="Bonometti L."/>
            <person name="Westerberg I."/>
            <person name="Brannstrom I.O."/>
            <person name="Guillou S."/>
            <person name="Cros-Aarteil S."/>
            <person name="Calhoun S."/>
            <person name="Kuo A."/>
            <person name="Mondo S."/>
            <person name="Pangilinan J."/>
            <person name="Riley R."/>
            <person name="Labutti K."/>
            <person name="Andreopoulos B."/>
            <person name="Lipzen A."/>
            <person name="Chen C."/>
            <person name="Yanf M."/>
            <person name="Daum C."/>
            <person name="Ng V."/>
            <person name="Clum A."/>
            <person name="Steindorff A."/>
            <person name="Ohm R."/>
            <person name="Martin F."/>
            <person name="Silar P."/>
            <person name="Natvig D."/>
            <person name="Lalanne C."/>
            <person name="Gautier V."/>
            <person name="Ament-Velasquez S.L."/>
            <person name="Kruys A."/>
            <person name="Hutchinson M.I."/>
            <person name="Powell A.J."/>
            <person name="Barry K."/>
            <person name="Miller A.N."/>
            <person name="Grigoriev I.V."/>
            <person name="Debuchy R."/>
            <person name="Gladieux P."/>
            <person name="Thoren M.H."/>
            <person name="Johannesson H."/>
        </authorList>
    </citation>
    <scope>NUCLEOTIDE SEQUENCE</scope>
    <source>
        <strain evidence="5">CBS 118394</strain>
    </source>
</reference>
<dbReference type="PANTHER" id="PTHR45783:SF3">
    <property type="entry name" value="KINESIN LIGHT CHAIN"/>
    <property type="match status" value="1"/>
</dbReference>
<evidence type="ECO:0000256" key="1">
    <source>
        <dbReference type="ARBA" id="ARBA00004496"/>
    </source>
</evidence>
<reference evidence="5" key="1">
    <citation type="journal article" date="2023" name="Mol. Phylogenet. Evol.">
        <title>Genome-scale phylogeny and comparative genomics of the fungal order Sordariales.</title>
        <authorList>
            <person name="Hensen N."/>
            <person name="Bonometti L."/>
            <person name="Westerberg I."/>
            <person name="Brannstrom I.O."/>
            <person name="Guillou S."/>
            <person name="Cros-Aarteil S."/>
            <person name="Calhoun S."/>
            <person name="Haridas S."/>
            <person name="Kuo A."/>
            <person name="Mondo S."/>
            <person name="Pangilinan J."/>
            <person name="Riley R."/>
            <person name="LaButti K."/>
            <person name="Andreopoulos B."/>
            <person name="Lipzen A."/>
            <person name="Chen C."/>
            <person name="Yan M."/>
            <person name="Daum C."/>
            <person name="Ng V."/>
            <person name="Clum A."/>
            <person name="Steindorff A."/>
            <person name="Ohm R.A."/>
            <person name="Martin F."/>
            <person name="Silar P."/>
            <person name="Natvig D.O."/>
            <person name="Lalanne C."/>
            <person name="Gautier V."/>
            <person name="Ament-Velasquez S.L."/>
            <person name="Kruys A."/>
            <person name="Hutchinson M.I."/>
            <person name="Powell A.J."/>
            <person name="Barry K."/>
            <person name="Miller A.N."/>
            <person name="Grigoriev I.V."/>
            <person name="Debuchy R."/>
            <person name="Gladieux P."/>
            <person name="Hiltunen Thoren M."/>
            <person name="Johannesson H."/>
        </authorList>
    </citation>
    <scope>NUCLEOTIDE SEQUENCE</scope>
    <source>
        <strain evidence="5">CBS 118394</strain>
    </source>
</reference>
<accession>A0AAE0IK34</accession>
<protein>
    <submittedName>
        <fullName evidence="5">Uncharacterized protein</fullName>
    </submittedName>
</protein>
<proteinExistence type="predicted"/>
<dbReference type="Proteomes" id="UP001283341">
    <property type="component" value="Unassembled WGS sequence"/>
</dbReference>
<keyword evidence="3" id="KW-0677">Repeat</keyword>
<gene>
    <name evidence="5" type="ORF">B0H66DRAFT_165573</name>
</gene>
<dbReference type="AlphaFoldDB" id="A0AAE0IK34"/>
<evidence type="ECO:0000313" key="5">
    <source>
        <dbReference type="EMBL" id="KAK3326587.1"/>
    </source>
</evidence>
<evidence type="ECO:0000313" key="6">
    <source>
        <dbReference type="Proteomes" id="UP001283341"/>
    </source>
</evidence>